<accession>A0A371HCT8</accession>
<sequence length="124" mass="14756">MEIPPRFEYHSIKNKVCKLNKQSQVDHTLFIKHFLVYVDDIIIVGDDEIDLATHFEMKELEKLKYFLEVEVAYSKKSIFISQRKYALDLLKEERKLRCIPQECPLNKNHKIGSEESPPVEKSRY</sequence>
<dbReference type="OrthoDB" id="1436571at2759"/>
<gene>
    <name evidence="1" type="ORF">CR513_16254</name>
</gene>
<organism evidence="1 2">
    <name type="scientific">Mucuna pruriens</name>
    <name type="common">Velvet bean</name>
    <name type="synonym">Dolichos pruriens</name>
    <dbReference type="NCBI Taxonomy" id="157652"/>
    <lineage>
        <taxon>Eukaryota</taxon>
        <taxon>Viridiplantae</taxon>
        <taxon>Streptophyta</taxon>
        <taxon>Embryophyta</taxon>
        <taxon>Tracheophyta</taxon>
        <taxon>Spermatophyta</taxon>
        <taxon>Magnoliopsida</taxon>
        <taxon>eudicotyledons</taxon>
        <taxon>Gunneridae</taxon>
        <taxon>Pentapetalae</taxon>
        <taxon>rosids</taxon>
        <taxon>fabids</taxon>
        <taxon>Fabales</taxon>
        <taxon>Fabaceae</taxon>
        <taxon>Papilionoideae</taxon>
        <taxon>50 kb inversion clade</taxon>
        <taxon>NPAAA clade</taxon>
        <taxon>indigoferoid/millettioid clade</taxon>
        <taxon>Phaseoleae</taxon>
        <taxon>Mucuna</taxon>
    </lineage>
</organism>
<dbReference type="AlphaFoldDB" id="A0A371HCT8"/>
<dbReference type="Proteomes" id="UP000257109">
    <property type="component" value="Unassembled WGS sequence"/>
</dbReference>
<protein>
    <submittedName>
        <fullName evidence="1">Mitochondrial protein</fullName>
    </submittedName>
</protein>
<comment type="caution">
    <text evidence="1">The sequence shown here is derived from an EMBL/GenBank/DDBJ whole genome shotgun (WGS) entry which is preliminary data.</text>
</comment>
<dbReference type="SUPFAM" id="SSF56672">
    <property type="entry name" value="DNA/RNA polymerases"/>
    <property type="match status" value="1"/>
</dbReference>
<reference evidence="1" key="1">
    <citation type="submission" date="2018-05" db="EMBL/GenBank/DDBJ databases">
        <title>Draft genome of Mucuna pruriens seed.</title>
        <authorList>
            <person name="Nnadi N.E."/>
            <person name="Vos R."/>
            <person name="Hasami M.H."/>
            <person name="Devisetty U.K."/>
            <person name="Aguiy J.C."/>
        </authorList>
    </citation>
    <scope>NUCLEOTIDE SEQUENCE [LARGE SCALE GENOMIC DNA]</scope>
    <source>
        <strain evidence="1">JCA_2017</strain>
    </source>
</reference>
<dbReference type="InterPro" id="IPR043502">
    <property type="entry name" value="DNA/RNA_pol_sf"/>
</dbReference>
<evidence type="ECO:0000313" key="1">
    <source>
        <dbReference type="EMBL" id="RDY00557.1"/>
    </source>
</evidence>
<feature type="non-terminal residue" evidence="1">
    <location>
        <position position="1"/>
    </location>
</feature>
<evidence type="ECO:0000313" key="2">
    <source>
        <dbReference type="Proteomes" id="UP000257109"/>
    </source>
</evidence>
<dbReference type="EMBL" id="QJKJ01002961">
    <property type="protein sequence ID" value="RDY00557.1"/>
    <property type="molecule type" value="Genomic_DNA"/>
</dbReference>
<proteinExistence type="predicted"/>
<keyword evidence="2" id="KW-1185">Reference proteome</keyword>
<name>A0A371HCT8_MUCPR</name>